<evidence type="ECO:0000256" key="1">
    <source>
        <dbReference type="SAM" id="Phobius"/>
    </source>
</evidence>
<evidence type="ECO:0000313" key="3">
    <source>
        <dbReference type="Proteomes" id="UP000075670"/>
    </source>
</evidence>
<evidence type="ECO:0000313" key="2">
    <source>
        <dbReference type="EMBL" id="KYH32458.1"/>
    </source>
</evidence>
<keyword evidence="1" id="KW-0472">Membrane</keyword>
<feature type="transmembrane region" description="Helical" evidence="1">
    <location>
        <begin position="12"/>
        <end position="35"/>
    </location>
</feature>
<proteinExistence type="predicted"/>
<organism evidence="2 3">
    <name type="scientific">Moorella mulderi DSM 14980</name>
    <dbReference type="NCBI Taxonomy" id="1122241"/>
    <lineage>
        <taxon>Bacteria</taxon>
        <taxon>Bacillati</taxon>
        <taxon>Bacillota</taxon>
        <taxon>Clostridia</taxon>
        <taxon>Neomoorellales</taxon>
        <taxon>Neomoorellaceae</taxon>
        <taxon>Neomoorella</taxon>
    </lineage>
</organism>
<protein>
    <submittedName>
        <fullName evidence="2">Uncharacterized protein</fullName>
    </submittedName>
</protein>
<keyword evidence="3" id="KW-1185">Reference proteome</keyword>
<reference evidence="2 3" key="1">
    <citation type="submission" date="2016-02" db="EMBL/GenBank/DDBJ databases">
        <title>Genome sequence of Moorella mulderi DSM 14980.</title>
        <authorList>
            <person name="Poehlein A."/>
            <person name="Daniel R."/>
        </authorList>
    </citation>
    <scope>NUCLEOTIDE SEQUENCE [LARGE SCALE GENOMIC DNA]</scope>
    <source>
        <strain evidence="2 3">DSM 14980</strain>
    </source>
</reference>
<name>A0A151AXT4_9FIRM</name>
<keyword evidence="1" id="KW-0812">Transmembrane</keyword>
<keyword evidence="1" id="KW-1133">Transmembrane helix</keyword>
<dbReference type="PATRIC" id="fig|1122241.3.peg.1116"/>
<gene>
    <name evidence="2" type="ORF">MOMUL_10590</name>
</gene>
<dbReference type="EMBL" id="LTBC01000003">
    <property type="protein sequence ID" value="KYH32458.1"/>
    <property type="molecule type" value="Genomic_DNA"/>
</dbReference>
<dbReference type="PROSITE" id="PS51257">
    <property type="entry name" value="PROKAR_LIPOPROTEIN"/>
    <property type="match status" value="1"/>
</dbReference>
<comment type="caution">
    <text evidence="2">The sequence shown here is derived from an EMBL/GenBank/DDBJ whole genome shotgun (WGS) entry which is preliminary data.</text>
</comment>
<dbReference type="Proteomes" id="UP000075670">
    <property type="component" value="Unassembled WGS sequence"/>
</dbReference>
<accession>A0A151AXT4</accession>
<dbReference type="AlphaFoldDB" id="A0A151AXT4"/>
<sequence length="104" mass="11633">MTGGRICISPKIAFYLFFIIGCTCQAETVVGIFCLPSLPLELYKQVRTLYVGRDGHHLGYAVRQPGVEYLGPDFRLLPGSWRGKPDIRQEPAILVPLDNVQRKG</sequence>